<keyword evidence="3" id="KW-1185">Reference proteome</keyword>
<dbReference type="RefSeq" id="WP_143004470.1">
    <property type="nucleotide sequence ID" value="NZ_FNFV01000003.1"/>
</dbReference>
<protein>
    <recommendedName>
        <fullName evidence="1">YjiS-like domain-containing protein</fullName>
    </recommendedName>
</protein>
<organism evidence="2 3">
    <name type="scientific">Meinhardsimonia xiamenensis</name>
    <dbReference type="NCBI Taxonomy" id="990712"/>
    <lineage>
        <taxon>Bacteria</taxon>
        <taxon>Pseudomonadati</taxon>
        <taxon>Pseudomonadota</taxon>
        <taxon>Alphaproteobacteria</taxon>
        <taxon>Rhodobacterales</taxon>
        <taxon>Paracoccaceae</taxon>
        <taxon>Meinhardsimonia</taxon>
    </lineage>
</organism>
<proteinExistence type="predicted"/>
<gene>
    <name evidence="2" type="ORF">SAMN05216257_103191</name>
</gene>
<dbReference type="OrthoDB" id="8244198at2"/>
<evidence type="ECO:0000313" key="3">
    <source>
        <dbReference type="Proteomes" id="UP000199328"/>
    </source>
</evidence>
<dbReference type="EMBL" id="FNFV01000003">
    <property type="protein sequence ID" value="SDK53843.1"/>
    <property type="molecule type" value="Genomic_DNA"/>
</dbReference>
<dbReference type="InterPro" id="IPR009506">
    <property type="entry name" value="YjiS-like"/>
</dbReference>
<feature type="domain" description="YjiS-like" evidence="1">
    <location>
        <begin position="8"/>
        <end position="44"/>
    </location>
</feature>
<reference evidence="3" key="1">
    <citation type="submission" date="2016-10" db="EMBL/GenBank/DDBJ databases">
        <authorList>
            <person name="Varghese N."/>
            <person name="Submissions S."/>
        </authorList>
    </citation>
    <scope>NUCLEOTIDE SEQUENCE [LARGE SCALE GENOMIC DNA]</scope>
    <source>
        <strain evidence="3">CGMCC 1.10789</strain>
    </source>
</reference>
<accession>A0A1G9CQ71</accession>
<dbReference type="Proteomes" id="UP000199328">
    <property type="component" value="Unassembled WGS sequence"/>
</dbReference>
<dbReference type="AlphaFoldDB" id="A0A1G9CQ71"/>
<dbReference type="Pfam" id="PF06568">
    <property type="entry name" value="YjiS-like"/>
    <property type="match status" value="1"/>
</dbReference>
<evidence type="ECO:0000259" key="1">
    <source>
        <dbReference type="Pfam" id="PF06568"/>
    </source>
</evidence>
<name>A0A1G9CQ71_9RHOB</name>
<evidence type="ECO:0000313" key="2">
    <source>
        <dbReference type="EMBL" id="SDK53843.1"/>
    </source>
</evidence>
<sequence length="54" mass="6431">MNGFFDQLRERARKRALYRRTVREIRSMPDSVARDLGIYRGEAERIAREAVYGQ</sequence>